<dbReference type="InterPro" id="IPR020472">
    <property type="entry name" value="WD40_PAC1"/>
</dbReference>
<name>A0ABR4AYN4_9LECA</name>
<feature type="repeat" description="WD" evidence="11">
    <location>
        <begin position="658"/>
        <end position="694"/>
    </location>
</feature>
<comment type="pathway">
    <text evidence="3">tRNA modification; 5-methoxycarbonylmethyl-2-thiouridine-tRNA biosynthesis.</text>
</comment>
<evidence type="ECO:0000256" key="1">
    <source>
        <dbReference type="ARBA" id="ARBA00004123"/>
    </source>
</evidence>
<dbReference type="InterPro" id="IPR036322">
    <property type="entry name" value="WD40_repeat_dom_sf"/>
</dbReference>
<evidence type="ECO:0000313" key="14">
    <source>
        <dbReference type="Proteomes" id="UP001590951"/>
    </source>
</evidence>
<evidence type="ECO:0000256" key="5">
    <source>
        <dbReference type="ARBA" id="ARBA00020267"/>
    </source>
</evidence>
<evidence type="ECO:0000256" key="8">
    <source>
        <dbReference type="ARBA" id="ARBA00022694"/>
    </source>
</evidence>
<keyword evidence="9" id="KW-0677">Repeat</keyword>
<feature type="repeat" description="WD" evidence="11">
    <location>
        <begin position="286"/>
        <end position="329"/>
    </location>
</feature>
<accession>A0ABR4AYN4</accession>
<protein>
    <recommendedName>
        <fullName evidence="5">Elongator complex protein 2</fullName>
    </recommendedName>
</protein>
<feature type="repeat" description="WD" evidence="11">
    <location>
        <begin position="203"/>
        <end position="250"/>
    </location>
</feature>
<proteinExistence type="inferred from homology"/>
<feature type="region of interest" description="Disordered" evidence="12">
    <location>
        <begin position="524"/>
        <end position="545"/>
    </location>
</feature>
<dbReference type="PANTHER" id="PTHR44111:SF1">
    <property type="entry name" value="ELONGATOR COMPLEX PROTEIN 2"/>
    <property type="match status" value="1"/>
</dbReference>
<feature type="repeat" description="WD" evidence="11">
    <location>
        <begin position="392"/>
        <end position="422"/>
    </location>
</feature>
<dbReference type="PROSITE" id="PS50294">
    <property type="entry name" value="WD_REPEATS_REGION"/>
    <property type="match status" value="3"/>
</dbReference>
<evidence type="ECO:0000256" key="9">
    <source>
        <dbReference type="ARBA" id="ARBA00022737"/>
    </source>
</evidence>
<evidence type="ECO:0000256" key="11">
    <source>
        <dbReference type="PROSITE-ProRule" id="PRU00221"/>
    </source>
</evidence>
<evidence type="ECO:0000313" key="13">
    <source>
        <dbReference type="EMBL" id="KAL2050765.1"/>
    </source>
</evidence>
<organism evidence="13 14">
    <name type="scientific">Lepraria finkii</name>
    <dbReference type="NCBI Taxonomy" id="1340010"/>
    <lineage>
        <taxon>Eukaryota</taxon>
        <taxon>Fungi</taxon>
        <taxon>Dikarya</taxon>
        <taxon>Ascomycota</taxon>
        <taxon>Pezizomycotina</taxon>
        <taxon>Lecanoromycetes</taxon>
        <taxon>OSLEUM clade</taxon>
        <taxon>Lecanoromycetidae</taxon>
        <taxon>Lecanorales</taxon>
        <taxon>Lecanorineae</taxon>
        <taxon>Stereocaulaceae</taxon>
        <taxon>Lepraria</taxon>
    </lineage>
</organism>
<dbReference type="Gene3D" id="2.130.10.10">
    <property type="entry name" value="YVTN repeat-like/Quinoprotein amine dehydrogenase"/>
    <property type="match status" value="5"/>
</dbReference>
<evidence type="ECO:0000256" key="2">
    <source>
        <dbReference type="ARBA" id="ARBA00004496"/>
    </source>
</evidence>
<dbReference type="CDD" id="cd00200">
    <property type="entry name" value="WD40"/>
    <property type="match status" value="1"/>
</dbReference>
<evidence type="ECO:0000256" key="6">
    <source>
        <dbReference type="ARBA" id="ARBA00022490"/>
    </source>
</evidence>
<dbReference type="Pfam" id="PF00400">
    <property type="entry name" value="WD40"/>
    <property type="match status" value="7"/>
</dbReference>
<evidence type="ECO:0000256" key="12">
    <source>
        <dbReference type="SAM" id="MobiDB-lite"/>
    </source>
</evidence>
<evidence type="ECO:0000256" key="4">
    <source>
        <dbReference type="ARBA" id="ARBA00005881"/>
    </source>
</evidence>
<dbReference type="EMBL" id="JBHFEH010000043">
    <property type="protein sequence ID" value="KAL2050765.1"/>
    <property type="molecule type" value="Genomic_DNA"/>
</dbReference>
<comment type="similarity">
    <text evidence="4">Belongs to the WD repeat ELP2 family.</text>
</comment>
<dbReference type="PROSITE" id="PS50082">
    <property type="entry name" value="WD_REPEATS_2"/>
    <property type="match status" value="6"/>
</dbReference>
<feature type="repeat" description="WD" evidence="11">
    <location>
        <begin position="54"/>
        <end position="89"/>
    </location>
</feature>
<sequence>MVEFHHEHIAVGGNRHPSAADWDPTSGLLAYGADCNVALWLPLDKEHQGVKTLLRGHTDHVNAVKSFPATQGKSQIIFSGSADKIIRIWRAQPSAPFKFKSVAALEGHGSSVNCLAVFKDTNIIASGSADSTIKIWQLNIQEDGLDVKLLQTIQTNPHFFPLALVLHRLPGTEDLVLAAAGTKSTVHVYVTSRGDQFRHQATLTGHEGWIRSLAITQEKSVAGSDLLLASASQDKYIRLWRINKTKKKSEPKEGNLLGAFEQSLSNKAHKLEISQNSYSITFEALLLGHEDWIYTISWRLQDEKLQLLSASADSSVAIWESEESSGVWVCTTRLGEISAQKGSTTATGSTGGFWIGLWSPNGQSVVSLGRTGSWRLWNHDRDQARWIQGIGISGHTKSVADVAWSKDGSYLLSTGSDQTTRLHAAWKHGVKRSWHEMARPQIHGYDLNCIDSIGRMQIISGADEKLLRVFDEPRATADLLDCLCGVKSSARDDLPVAANIPVLGLSNKAIETAEDEELHASGDFNGEEAATSPSPAQPSDLEHPPFEDQLARHTLWPEHEKLYGHGYEISAVAASYDGSLVATACRASSLDHALIRLYTTRDWREVRPSLTAHSLTVTALCFSKDDRYLLSVARDRQWAVFERDVAVPESYLLKNSNPKSHSRMVLDACWAPVSAGRVFATAGRDKTVKIWSMEDIKVECMVTMTASSPVTAVDISPRMLRDSLVIAVGTETGDIGLHTVKLSDWSIEQKHQLETALQPAKCITKLSWRPSSATIATNSIEDQEPASKDLQIAMASDDSSLRLFSITGLLDN</sequence>
<dbReference type="SUPFAM" id="SSF50978">
    <property type="entry name" value="WD40 repeat-like"/>
    <property type="match status" value="3"/>
</dbReference>
<evidence type="ECO:0000256" key="3">
    <source>
        <dbReference type="ARBA" id="ARBA00005043"/>
    </source>
</evidence>
<evidence type="ECO:0000256" key="7">
    <source>
        <dbReference type="ARBA" id="ARBA00022574"/>
    </source>
</evidence>
<reference evidence="13 14" key="1">
    <citation type="submission" date="2024-09" db="EMBL/GenBank/DDBJ databases">
        <title>Rethinking Asexuality: The Enigmatic Case of Functional Sexual Genes in Lepraria (Stereocaulaceae).</title>
        <authorList>
            <person name="Doellman M."/>
            <person name="Sun Y."/>
            <person name="Barcenas-Pena A."/>
            <person name="Lumbsch H.T."/>
            <person name="Grewe F."/>
        </authorList>
    </citation>
    <scope>NUCLEOTIDE SEQUENCE [LARGE SCALE GENOMIC DNA]</scope>
    <source>
        <strain evidence="13 14">Grewe 0041</strain>
    </source>
</reference>
<keyword evidence="8" id="KW-0819">tRNA processing</keyword>
<comment type="subcellular location">
    <subcellularLocation>
        <location evidence="2">Cytoplasm</location>
    </subcellularLocation>
    <subcellularLocation>
        <location evidence="1">Nucleus</location>
    </subcellularLocation>
</comment>
<dbReference type="InterPro" id="IPR037289">
    <property type="entry name" value="Elp2"/>
</dbReference>
<keyword evidence="6" id="KW-0963">Cytoplasm</keyword>
<feature type="repeat" description="WD" evidence="11">
    <location>
        <begin position="105"/>
        <end position="139"/>
    </location>
</feature>
<dbReference type="PANTHER" id="PTHR44111">
    <property type="entry name" value="ELONGATOR COMPLEX PROTEIN 2"/>
    <property type="match status" value="1"/>
</dbReference>
<keyword evidence="14" id="KW-1185">Reference proteome</keyword>
<evidence type="ECO:0000256" key="10">
    <source>
        <dbReference type="ARBA" id="ARBA00023242"/>
    </source>
</evidence>
<dbReference type="PRINTS" id="PR00320">
    <property type="entry name" value="GPROTEINBRPT"/>
</dbReference>
<keyword evidence="10" id="KW-0539">Nucleus</keyword>
<dbReference type="SMART" id="SM00320">
    <property type="entry name" value="WD40"/>
    <property type="match status" value="13"/>
</dbReference>
<dbReference type="Proteomes" id="UP001590951">
    <property type="component" value="Unassembled WGS sequence"/>
</dbReference>
<comment type="caution">
    <text evidence="13">The sequence shown here is derived from an EMBL/GenBank/DDBJ whole genome shotgun (WGS) entry which is preliminary data.</text>
</comment>
<dbReference type="InterPro" id="IPR015943">
    <property type="entry name" value="WD40/YVTN_repeat-like_dom_sf"/>
</dbReference>
<keyword evidence="7 11" id="KW-0853">WD repeat</keyword>
<gene>
    <name evidence="13" type="ORF">ABVK25_009003</name>
</gene>
<dbReference type="InterPro" id="IPR001680">
    <property type="entry name" value="WD40_rpt"/>
</dbReference>